<dbReference type="Proteomes" id="UP001209803">
    <property type="component" value="Chromosome"/>
</dbReference>
<keyword evidence="3" id="KW-1185">Reference proteome</keyword>
<dbReference type="EMBL" id="CP120863">
    <property type="protein sequence ID" value="WFE88763.1"/>
    <property type="molecule type" value="Genomic_DNA"/>
</dbReference>
<accession>A0ABY8EZZ3</accession>
<dbReference type="InterPro" id="IPR050662">
    <property type="entry name" value="Sec-metab_biosynth-thioest"/>
</dbReference>
<dbReference type="Gene3D" id="1.10.10.10">
    <property type="entry name" value="Winged helix-like DNA-binding domain superfamily/Winged helix DNA-binding domain"/>
    <property type="match status" value="1"/>
</dbReference>
<dbReference type="InterPro" id="IPR036866">
    <property type="entry name" value="RibonucZ/Hydroxyglut_hydro"/>
</dbReference>
<reference evidence="2 3" key="1">
    <citation type="submission" date="2023-03" db="EMBL/GenBank/DDBJ databases">
        <title>Roseibium porphyridii sp. nov. and Roseibium rhodosorbium sp. nov. isolated from marine algae, Porphyridium cruentum and Rhodosorus marinus, respectively.</title>
        <authorList>
            <person name="Lee M.W."/>
            <person name="Choi B.J."/>
            <person name="Lee J.K."/>
            <person name="Choi D.G."/>
            <person name="Baek J.H."/>
            <person name="Bayburt H."/>
            <person name="Kim J.M."/>
            <person name="Han D.M."/>
            <person name="Kim K.H."/>
            <person name="Jeon C.O."/>
        </authorList>
    </citation>
    <scope>NUCLEOTIDE SEQUENCE [LARGE SCALE GENOMIC DNA]</scope>
    <source>
        <strain evidence="2 3">KMA01</strain>
    </source>
</reference>
<dbReference type="InterPro" id="IPR001279">
    <property type="entry name" value="Metallo-B-lactamas"/>
</dbReference>
<evidence type="ECO:0000313" key="3">
    <source>
        <dbReference type="Proteomes" id="UP001209803"/>
    </source>
</evidence>
<dbReference type="CDD" id="cd16278">
    <property type="entry name" value="metallo-hydrolase-like_MBL-fold"/>
    <property type="match status" value="1"/>
</dbReference>
<protein>
    <submittedName>
        <fullName evidence="2">MBL fold metallo-hydrolase</fullName>
    </submittedName>
</protein>
<dbReference type="Pfam" id="PF17778">
    <property type="entry name" value="WHD_BLACT"/>
    <property type="match status" value="1"/>
</dbReference>
<dbReference type="PANTHER" id="PTHR23131:SF0">
    <property type="entry name" value="ENDORIBONUCLEASE LACTB2"/>
    <property type="match status" value="1"/>
</dbReference>
<feature type="domain" description="Metallo-beta-lactamase" evidence="1">
    <location>
        <begin position="36"/>
        <end position="212"/>
    </location>
</feature>
<dbReference type="InterPro" id="IPR036388">
    <property type="entry name" value="WH-like_DNA-bd_sf"/>
</dbReference>
<proteinExistence type="predicted"/>
<sequence>MRHDRDFTPRYGQAIEIVPGVRRLTANNPGPFTFFGTNCYLLGTDRLVVVDPGPADELQVDAILKAADRATIEAILVSHTHVDHAPGARLLKQRTGAQIVGCGVHRAARDLLENEVNPLDASGDKEYAPDQQLEDGEVFRAAGLALETVSTPGHTANHLCFALDGADLLLSADHVMGWSTSIVAPPDGNMRDYMTSLDKLLARPEQLYCPGHGGIIREASQYVQDLKQHRLAREQSILSQLANGDKSIPEIVTVLYADVNPALYPAAGLSVFAHLEDLVGRGEATASPGLGLNSRYGRRA</sequence>
<dbReference type="RefSeq" id="WP_265680874.1">
    <property type="nucleotide sequence ID" value="NZ_CP120863.1"/>
</dbReference>
<organism evidence="2 3">
    <name type="scientific">Roseibium porphyridii</name>
    <dbReference type="NCBI Taxonomy" id="2866279"/>
    <lineage>
        <taxon>Bacteria</taxon>
        <taxon>Pseudomonadati</taxon>
        <taxon>Pseudomonadota</taxon>
        <taxon>Alphaproteobacteria</taxon>
        <taxon>Hyphomicrobiales</taxon>
        <taxon>Stappiaceae</taxon>
        <taxon>Roseibium</taxon>
    </lineage>
</organism>
<evidence type="ECO:0000259" key="1">
    <source>
        <dbReference type="SMART" id="SM00849"/>
    </source>
</evidence>
<dbReference type="InterPro" id="IPR041516">
    <property type="entry name" value="LACTB2_WH"/>
</dbReference>
<dbReference type="SMART" id="SM00849">
    <property type="entry name" value="Lactamase_B"/>
    <property type="match status" value="1"/>
</dbReference>
<dbReference type="Gene3D" id="3.60.15.10">
    <property type="entry name" value="Ribonuclease Z/Hydroxyacylglutathione hydrolase-like"/>
    <property type="match status" value="1"/>
</dbReference>
<dbReference type="SUPFAM" id="SSF56281">
    <property type="entry name" value="Metallo-hydrolase/oxidoreductase"/>
    <property type="match status" value="1"/>
</dbReference>
<gene>
    <name evidence="2" type="ORF">K1718_21775</name>
</gene>
<dbReference type="PANTHER" id="PTHR23131">
    <property type="entry name" value="ENDORIBONUCLEASE LACTB2"/>
    <property type="match status" value="1"/>
</dbReference>
<dbReference type="Pfam" id="PF00753">
    <property type="entry name" value="Lactamase_B"/>
    <property type="match status" value="1"/>
</dbReference>
<evidence type="ECO:0000313" key="2">
    <source>
        <dbReference type="EMBL" id="WFE88763.1"/>
    </source>
</evidence>
<name>A0ABY8EZZ3_9HYPH</name>